<evidence type="ECO:0000259" key="8">
    <source>
        <dbReference type="PROSITE" id="PS50238"/>
    </source>
</evidence>
<dbReference type="GO" id="GO:0016020">
    <property type="term" value="C:membrane"/>
    <property type="evidence" value="ECO:0007669"/>
    <property type="project" value="UniProtKB-SubCell"/>
</dbReference>
<dbReference type="SUPFAM" id="SSF57889">
    <property type="entry name" value="Cysteine-rich domain"/>
    <property type="match status" value="1"/>
</dbReference>
<dbReference type="InterPro" id="IPR008936">
    <property type="entry name" value="Rho_GTPase_activation_prot"/>
</dbReference>
<evidence type="ECO:0000313" key="9">
    <source>
        <dbReference type="Ensembl" id="ENSCSAVP00000010576.1"/>
    </source>
</evidence>
<reference evidence="9" key="2">
    <citation type="submission" date="2025-08" db="UniProtKB">
        <authorList>
            <consortium name="Ensembl"/>
        </authorList>
    </citation>
    <scope>IDENTIFICATION</scope>
</reference>
<dbReference type="PROSITE" id="PS50081">
    <property type="entry name" value="ZF_DAG_PE_2"/>
    <property type="match status" value="1"/>
</dbReference>
<organism evidence="9 10">
    <name type="scientific">Ciona savignyi</name>
    <name type="common">Pacific transparent sea squirt</name>
    <dbReference type="NCBI Taxonomy" id="51511"/>
    <lineage>
        <taxon>Eukaryota</taxon>
        <taxon>Metazoa</taxon>
        <taxon>Chordata</taxon>
        <taxon>Tunicata</taxon>
        <taxon>Ascidiacea</taxon>
        <taxon>Phlebobranchia</taxon>
        <taxon>Cionidae</taxon>
        <taxon>Ciona</taxon>
    </lineage>
</organism>
<evidence type="ECO:0000256" key="2">
    <source>
        <dbReference type="ARBA" id="ARBA00022723"/>
    </source>
</evidence>
<dbReference type="Ensembl" id="ENSCSAVT00000010705.1">
    <property type="protein sequence ID" value="ENSCSAVP00000010576.1"/>
    <property type="gene ID" value="ENSCSAVG00000006219.1"/>
</dbReference>
<keyword evidence="3" id="KW-0862">Zinc</keyword>
<dbReference type="SUPFAM" id="SSF55550">
    <property type="entry name" value="SH2 domain"/>
    <property type="match status" value="1"/>
</dbReference>
<protein>
    <recommendedName>
        <fullName evidence="11">Chimerin 1</fullName>
    </recommendedName>
</protein>
<evidence type="ECO:0000256" key="5">
    <source>
        <dbReference type="SAM" id="MobiDB-lite"/>
    </source>
</evidence>
<evidence type="ECO:0000259" key="6">
    <source>
        <dbReference type="PROSITE" id="PS50001"/>
    </source>
</evidence>
<evidence type="ECO:0000256" key="1">
    <source>
        <dbReference type="ARBA" id="ARBA00022468"/>
    </source>
</evidence>
<dbReference type="InterPro" id="IPR051854">
    <property type="entry name" value="Rho-type_GAP"/>
</dbReference>
<dbReference type="Pfam" id="PF00130">
    <property type="entry name" value="C1_1"/>
    <property type="match status" value="1"/>
</dbReference>
<dbReference type="GO" id="GO:0005096">
    <property type="term" value="F:GTPase activator activity"/>
    <property type="evidence" value="ECO:0007669"/>
    <property type="project" value="UniProtKB-KW"/>
</dbReference>
<dbReference type="PRINTS" id="PR00008">
    <property type="entry name" value="DAGPEDOMAIN"/>
</dbReference>
<feature type="domain" description="Phorbol-ester/DAG-type" evidence="7">
    <location>
        <begin position="170"/>
        <end position="222"/>
    </location>
</feature>
<dbReference type="CDD" id="cd20806">
    <property type="entry name" value="C1_CHN"/>
    <property type="match status" value="1"/>
</dbReference>
<dbReference type="HOGENOM" id="CLU_015883_0_0_1"/>
<dbReference type="SMART" id="SM00252">
    <property type="entry name" value="SH2"/>
    <property type="match status" value="1"/>
</dbReference>
<feature type="domain" description="Rho-GAP" evidence="8">
    <location>
        <begin position="235"/>
        <end position="426"/>
    </location>
</feature>
<feature type="domain" description="SH2" evidence="6">
    <location>
        <begin position="11"/>
        <end position="82"/>
    </location>
</feature>
<dbReference type="InterPro" id="IPR002219">
    <property type="entry name" value="PKC_DAG/PE"/>
</dbReference>
<evidence type="ECO:0000256" key="4">
    <source>
        <dbReference type="PROSITE-ProRule" id="PRU00191"/>
    </source>
</evidence>
<keyword evidence="4" id="KW-0727">SH2 domain</keyword>
<dbReference type="Gene3D" id="3.30.60.20">
    <property type="match status" value="1"/>
</dbReference>
<dbReference type="Gene3D" id="1.10.555.10">
    <property type="entry name" value="Rho GTPase activation protein"/>
    <property type="match status" value="1"/>
</dbReference>
<dbReference type="InterPro" id="IPR000980">
    <property type="entry name" value="SH2"/>
</dbReference>
<dbReference type="SMART" id="SM00324">
    <property type="entry name" value="RhoGAP"/>
    <property type="match status" value="1"/>
</dbReference>
<dbReference type="AlphaFoldDB" id="H2YZ15"/>
<dbReference type="Pfam" id="PF00017">
    <property type="entry name" value="SH2"/>
    <property type="match status" value="1"/>
</dbReference>
<dbReference type="PANTHER" id="PTHR46075:SF2">
    <property type="entry name" value="RHO GTPASE ACTIVATING PROTEIN AT 5A, ISOFORM A"/>
    <property type="match status" value="1"/>
</dbReference>
<keyword evidence="10" id="KW-1185">Reference proteome</keyword>
<keyword evidence="1" id="KW-0343">GTPase activation</keyword>
<dbReference type="PROSITE" id="PS50238">
    <property type="entry name" value="RHOGAP"/>
    <property type="match status" value="1"/>
</dbReference>
<dbReference type="Proteomes" id="UP000007875">
    <property type="component" value="Unassembled WGS sequence"/>
</dbReference>
<dbReference type="GeneTree" id="ENSGT01030000234635"/>
<evidence type="ECO:0000313" key="10">
    <source>
        <dbReference type="Proteomes" id="UP000007875"/>
    </source>
</evidence>
<dbReference type="PANTHER" id="PTHR46075">
    <property type="entry name" value="CHIMERIN FAMILY MEMBER"/>
    <property type="match status" value="1"/>
</dbReference>
<dbReference type="SMART" id="SM00109">
    <property type="entry name" value="C1"/>
    <property type="match status" value="1"/>
</dbReference>
<evidence type="ECO:0000256" key="3">
    <source>
        <dbReference type="ARBA" id="ARBA00022833"/>
    </source>
</evidence>
<evidence type="ECO:0008006" key="11">
    <source>
        <dbReference type="Google" id="ProtNLM"/>
    </source>
</evidence>
<dbReference type="InterPro" id="IPR046349">
    <property type="entry name" value="C1-like_sf"/>
</dbReference>
<dbReference type="GO" id="GO:0008270">
    <property type="term" value="F:zinc ion binding"/>
    <property type="evidence" value="ECO:0007669"/>
    <property type="project" value="UniProtKB-KW"/>
</dbReference>
<dbReference type="SUPFAM" id="SSF48350">
    <property type="entry name" value="GTPase activation domain, GAP"/>
    <property type="match status" value="1"/>
</dbReference>
<name>H2YZ15_CIOSA</name>
<reference evidence="10" key="1">
    <citation type="submission" date="2003-08" db="EMBL/GenBank/DDBJ databases">
        <authorList>
            <person name="Birren B."/>
            <person name="Nusbaum C."/>
            <person name="Abebe A."/>
            <person name="Abouelleil A."/>
            <person name="Adekoya E."/>
            <person name="Ait-zahra M."/>
            <person name="Allen N."/>
            <person name="Allen T."/>
            <person name="An P."/>
            <person name="Anderson M."/>
            <person name="Anderson S."/>
            <person name="Arachchi H."/>
            <person name="Armbruster J."/>
            <person name="Bachantsang P."/>
            <person name="Baldwin J."/>
            <person name="Barry A."/>
            <person name="Bayul T."/>
            <person name="Blitshsteyn B."/>
            <person name="Bloom T."/>
            <person name="Blye J."/>
            <person name="Boguslavskiy L."/>
            <person name="Borowsky M."/>
            <person name="Boukhgalter B."/>
            <person name="Brunache A."/>
            <person name="Butler J."/>
            <person name="Calixte N."/>
            <person name="Calvo S."/>
            <person name="Camarata J."/>
            <person name="Campo K."/>
            <person name="Chang J."/>
            <person name="Cheshatsang Y."/>
            <person name="Citroen M."/>
            <person name="Collymore A."/>
            <person name="Considine T."/>
            <person name="Cook A."/>
            <person name="Cooke P."/>
            <person name="Corum B."/>
            <person name="Cuomo C."/>
            <person name="David R."/>
            <person name="Dawoe T."/>
            <person name="Degray S."/>
            <person name="Dodge S."/>
            <person name="Dooley K."/>
            <person name="Dorje P."/>
            <person name="Dorjee K."/>
            <person name="Dorris L."/>
            <person name="Duffey N."/>
            <person name="Dupes A."/>
            <person name="Elkins T."/>
            <person name="Engels R."/>
            <person name="Erickson J."/>
            <person name="Farina A."/>
            <person name="Faro S."/>
            <person name="Ferreira P."/>
            <person name="Fischer H."/>
            <person name="Fitzgerald M."/>
            <person name="Foley K."/>
            <person name="Gage D."/>
            <person name="Galagan J."/>
            <person name="Gearin G."/>
            <person name="Gnerre S."/>
            <person name="Gnirke A."/>
            <person name="Goyette A."/>
            <person name="Graham J."/>
            <person name="Grandbois E."/>
            <person name="Gyaltsen K."/>
            <person name="Hafez N."/>
            <person name="Hagopian D."/>
            <person name="Hagos B."/>
            <person name="Hall J."/>
            <person name="Hatcher B."/>
            <person name="Heller A."/>
            <person name="Higgins H."/>
            <person name="Honan T."/>
            <person name="Horn A."/>
            <person name="Houde N."/>
            <person name="Hughes L."/>
            <person name="Hulme W."/>
            <person name="Husby E."/>
            <person name="Iliev I."/>
            <person name="Jaffe D."/>
            <person name="Jones C."/>
            <person name="Kamal M."/>
            <person name="Kamat A."/>
            <person name="Kamvysselis M."/>
            <person name="Karlsson E."/>
            <person name="Kells C."/>
            <person name="Kieu A."/>
            <person name="Kisner P."/>
            <person name="Kodira C."/>
            <person name="Kulbokas E."/>
            <person name="Labutti K."/>
            <person name="Lama D."/>
            <person name="Landers T."/>
            <person name="Leger J."/>
            <person name="Levine S."/>
            <person name="Lewis D."/>
            <person name="Lewis T."/>
            <person name="Lindblad-toh K."/>
            <person name="Liu X."/>
            <person name="Lokyitsang T."/>
            <person name="Lokyitsang Y."/>
            <person name="Lucien O."/>
            <person name="Lui A."/>
            <person name="Ma L.J."/>
            <person name="Mabbitt R."/>
            <person name="Macdonald J."/>
            <person name="Maclean C."/>
            <person name="Major J."/>
            <person name="Manning J."/>
            <person name="Marabella R."/>
            <person name="Maru K."/>
            <person name="Matthews C."/>
            <person name="Mauceli E."/>
            <person name="Mccarthy M."/>
            <person name="Mcdonough S."/>
            <person name="Mcghee T."/>
            <person name="Meldrim J."/>
            <person name="Meneus L."/>
            <person name="Mesirov J."/>
            <person name="Mihalev A."/>
            <person name="Mihova T."/>
            <person name="Mikkelsen T."/>
            <person name="Mlenga V."/>
            <person name="Moru K."/>
            <person name="Mozes J."/>
            <person name="Mulrain L."/>
            <person name="Munson G."/>
            <person name="Naylor J."/>
            <person name="Newes C."/>
            <person name="Nguyen C."/>
            <person name="Nguyen N."/>
            <person name="Nguyen T."/>
            <person name="Nicol R."/>
            <person name="Nielsen C."/>
            <person name="Nizzari M."/>
            <person name="Norbu C."/>
            <person name="Norbu N."/>
            <person name="O'donnell P."/>
            <person name="Okoawo O."/>
            <person name="O'leary S."/>
            <person name="Omotosho B."/>
            <person name="O'neill K."/>
            <person name="Osman S."/>
            <person name="Parker S."/>
            <person name="Perrin D."/>
            <person name="Phunkhang P."/>
            <person name="Piqani B."/>
            <person name="Purcell S."/>
            <person name="Rachupka T."/>
            <person name="Ramasamy U."/>
            <person name="Rameau R."/>
            <person name="Ray V."/>
            <person name="Raymond C."/>
            <person name="Retta R."/>
            <person name="Richardson S."/>
            <person name="Rise C."/>
            <person name="Rodriguez J."/>
            <person name="Rogers J."/>
            <person name="Rogov P."/>
            <person name="Rutman M."/>
            <person name="Schupbach R."/>
            <person name="Seaman C."/>
            <person name="Settipalli S."/>
            <person name="Sharpe T."/>
            <person name="Sheridan J."/>
            <person name="Sherpa N."/>
            <person name="Shi J."/>
            <person name="Smirnov S."/>
            <person name="Smith C."/>
            <person name="Sougnez C."/>
            <person name="Spencer B."/>
            <person name="Stalker J."/>
            <person name="Stange-thomann N."/>
            <person name="Stavropoulos S."/>
            <person name="Stetson K."/>
            <person name="Stone C."/>
            <person name="Stone S."/>
            <person name="Stubbs M."/>
            <person name="Talamas J."/>
            <person name="Tchuinga P."/>
            <person name="Tenzing P."/>
            <person name="Tesfaye S."/>
            <person name="Theodore J."/>
            <person name="Thoulutsang Y."/>
            <person name="Topham K."/>
            <person name="Towey S."/>
            <person name="Tsamla T."/>
            <person name="Tsomo N."/>
            <person name="Vallee D."/>
            <person name="Vassiliev H."/>
            <person name="Venkataraman V."/>
            <person name="Vinson J."/>
            <person name="Vo A."/>
            <person name="Wade C."/>
            <person name="Wang S."/>
            <person name="Wangchuk T."/>
            <person name="Wangdi T."/>
            <person name="Whittaker C."/>
            <person name="Wilkinson J."/>
            <person name="Wu Y."/>
            <person name="Wyman D."/>
            <person name="Yadav S."/>
            <person name="Yang S."/>
            <person name="Yang X."/>
            <person name="Yeager S."/>
            <person name="Yee E."/>
            <person name="Young G."/>
            <person name="Zainoun J."/>
            <person name="Zembeck L."/>
            <person name="Zimmer A."/>
            <person name="Zody M."/>
            <person name="Lander E."/>
        </authorList>
    </citation>
    <scope>NUCLEOTIDE SEQUENCE [LARGE SCALE GENOMIC DNA]</scope>
</reference>
<dbReference type="PROSITE" id="PS50001">
    <property type="entry name" value="SH2"/>
    <property type="match status" value="1"/>
</dbReference>
<dbReference type="Pfam" id="PF00620">
    <property type="entry name" value="RhoGAP"/>
    <property type="match status" value="1"/>
</dbReference>
<evidence type="ECO:0000259" key="7">
    <source>
        <dbReference type="PROSITE" id="PS50081"/>
    </source>
</evidence>
<dbReference type="GO" id="GO:0007165">
    <property type="term" value="P:signal transduction"/>
    <property type="evidence" value="ECO:0007669"/>
    <property type="project" value="InterPro"/>
</dbReference>
<reference evidence="9" key="3">
    <citation type="submission" date="2025-09" db="UniProtKB">
        <authorList>
            <consortium name="Ensembl"/>
        </authorList>
    </citation>
    <scope>IDENTIFICATION</scope>
</reference>
<accession>H2YZ15</accession>
<dbReference type="Gene3D" id="3.30.505.10">
    <property type="entry name" value="SH2 domain"/>
    <property type="match status" value="1"/>
</dbReference>
<dbReference type="InterPro" id="IPR020454">
    <property type="entry name" value="DAG/PE-bd"/>
</dbReference>
<proteinExistence type="predicted"/>
<dbReference type="InterPro" id="IPR000198">
    <property type="entry name" value="RhoGAP_dom"/>
</dbReference>
<feature type="region of interest" description="Disordered" evidence="5">
    <location>
        <begin position="128"/>
        <end position="153"/>
    </location>
</feature>
<keyword evidence="2" id="KW-0479">Metal-binding</keyword>
<dbReference type="InterPro" id="IPR036860">
    <property type="entry name" value="SH2_dom_sf"/>
</dbReference>
<sequence length="426" mass="48536">MHSRPHFYGPECHGLVSRIEGGALCREDGDYLIRESQNDRGRFTLVMRYIVLGVVKNFKLYYEDGKHFVGEKRFDSVYDLVEDGLITMFVESKAQDYIERMVHEPVYNSLTGYAPGFRYPANPAHEPALRKKCEPEPSPDSQGATSGDDPRKLERVQSAPLKDKRLLFPKYNFLQQSHTYRGLQWCEYCGNFMWGIIQQGVQCIDCGLNVHKQCSKLVPNDCQPALKHVQHVFGVDLTTLVKLHGTQRPIVVDMCISEIEKRGMDSEGIYRVSGSHDEIIELKAAFDQLGSEVNLTAYEDVNTIAGALKLYLRELPVPILPYRLYSRFINAAKISHEDGKLDAVRMALSATPGAHFETIKYLIQHLGRVSDISGENQMTSHNLGIVFGPTLLRTPEKDANQRYNYNDTQFQQGVIESMIEYRHHLF</sequence>